<dbReference type="EMBL" id="JAHHHW010000119">
    <property type="protein sequence ID" value="MBW4434015.1"/>
    <property type="molecule type" value="Genomic_DNA"/>
</dbReference>
<gene>
    <name evidence="1" type="ORF">KME28_20455</name>
</gene>
<dbReference type="InterPro" id="IPR014947">
    <property type="entry name" value="DUF1818"/>
</dbReference>
<dbReference type="Gene3D" id="2.30.31.10">
    <property type="entry name" value="Transcriptional Coactivator Pc4, Chain A"/>
    <property type="match status" value="1"/>
</dbReference>
<name>A0A9E3HC27_9NOST</name>
<reference evidence="1" key="1">
    <citation type="submission" date="2021-05" db="EMBL/GenBank/DDBJ databases">
        <authorList>
            <person name="Pietrasiak N."/>
            <person name="Ward R."/>
            <person name="Stajich J.E."/>
            <person name="Kurbessoian T."/>
        </authorList>
    </citation>
    <scope>NUCLEOTIDE SEQUENCE</scope>
    <source>
        <strain evidence="1">HA4357-MV3</strain>
    </source>
</reference>
<dbReference type="Proteomes" id="UP000813215">
    <property type="component" value="Unassembled WGS sequence"/>
</dbReference>
<dbReference type="AlphaFoldDB" id="A0A9E3HC27"/>
<reference evidence="1" key="2">
    <citation type="journal article" date="2022" name="Microbiol. Resour. Announc.">
        <title>Metagenome Sequencing to Explore Phylogenomics of Terrestrial Cyanobacteria.</title>
        <authorList>
            <person name="Ward R.D."/>
            <person name="Stajich J.E."/>
            <person name="Johansen J.R."/>
            <person name="Huntemann M."/>
            <person name="Clum A."/>
            <person name="Foster B."/>
            <person name="Foster B."/>
            <person name="Roux S."/>
            <person name="Palaniappan K."/>
            <person name="Varghese N."/>
            <person name="Mukherjee S."/>
            <person name="Reddy T.B.K."/>
            <person name="Daum C."/>
            <person name="Copeland A."/>
            <person name="Chen I.A."/>
            <person name="Ivanova N.N."/>
            <person name="Kyrpides N.C."/>
            <person name="Shapiro N."/>
            <person name="Eloe-Fadrosh E.A."/>
            <person name="Pietrasiak N."/>
        </authorList>
    </citation>
    <scope>NUCLEOTIDE SEQUENCE</scope>
    <source>
        <strain evidence="1">HA4357-MV3</strain>
    </source>
</reference>
<proteinExistence type="predicted"/>
<dbReference type="Pfam" id="PF08848">
    <property type="entry name" value="DUF1818"/>
    <property type="match status" value="1"/>
</dbReference>
<dbReference type="SUPFAM" id="SSF54447">
    <property type="entry name" value="ssDNA-binding transcriptional regulator domain"/>
    <property type="match status" value="1"/>
</dbReference>
<evidence type="ECO:0000313" key="1">
    <source>
        <dbReference type="EMBL" id="MBW4434015.1"/>
    </source>
</evidence>
<accession>A0A9E3HC27</accession>
<dbReference type="InterPro" id="IPR009044">
    <property type="entry name" value="ssDNA-bd_transcriptional_reg"/>
</dbReference>
<protein>
    <submittedName>
        <fullName evidence="1">DUF1818 family protein</fullName>
    </submittedName>
</protein>
<organism evidence="1 2">
    <name type="scientific">Pelatocladus maniniholoensis HA4357-MV3</name>
    <dbReference type="NCBI Taxonomy" id="1117104"/>
    <lineage>
        <taxon>Bacteria</taxon>
        <taxon>Bacillati</taxon>
        <taxon>Cyanobacteriota</taxon>
        <taxon>Cyanophyceae</taxon>
        <taxon>Nostocales</taxon>
        <taxon>Nostocaceae</taxon>
        <taxon>Pelatocladus</taxon>
    </lineage>
</organism>
<comment type="caution">
    <text evidence="1">The sequence shown here is derived from an EMBL/GenBank/DDBJ whole genome shotgun (WGS) entry which is preliminary data.</text>
</comment>
<evidence type="ECO:0000313" key="2">
    <source>
        <dbReference type="Proteomes" id="UP000813215"/>
    </source>
</evidence>
<sequence length="124" mass="13744">MERVIKSGSGWRIGWNPSAPEFKGLVGTDDWAIELTQAELNDFCRLLLQLADTMQQIKSELMDEEKIACEAESDLLWMEVEGYPHAYSLCFILNTGRCAEGKWNAAAVGGLLQAAGMLKVFSVD</sequence>
<dbReference type="GO" id="GO:0006355">
    <property type="term" value="P:regulation of DNA-templated transcription"/>
    <property type="evidence" value="ECO:0007669"/>
    <property type="project" value="InterPro"/>
</dbReference>
<dbReference type="GO" id="GO:0003677">
    <property type="term" value="F:DNA binding"/>
    <property type="evidence" value="ECO:0007669"/>
    <property type="project" value="InterPro"/>
</dbReference>